<keyword evidence="3" id="KW-1015">Disulfide bond</keyword>
<evidence type="ECO:0000256" key="4">
    <source>
        <dbReference type="ARBA" id="ARBA00023284"/>
    </source>
</evidence>
<dbReference type="PROSITE" id="PS00194">
    <property type="entry name" value="THIOREDOXIN_1"/>
    <property type="match status" value="1"/>
</dbReference>
<dbReference type="Gene3D" id="3.40.30.10">
    <property type="entry name" value="Glutaredoxin"/>
    <property type="match status" value="1"/>
</dbReference>
<evidence type="ECO:0000256" key="3">
    <source>
        <dbReference type="ARBA" id="ARBA00023157"/>
    </source>
</evidence>
<keyword evidence="2" id="KW-0201">Cytochrome c-type biogenesis</keyword>
<evidence type="ECO:0000313" key="8">
    <source>
        <dbReference type="EMBL" id="CAB4575277.1"/>
    </source>
</evidence>
<feature type="compositionally biased region" description="Basic and acidic residues" evidence="5">
    <location>
        <begin position="1"/>
        <end position="11"/>
    </location>
</feature>
<dbReference type="AlphaFoldDB" id="A0A6J6EGP7"/>
<keyword evidence="4" id="KW-0676">Redox-active center</keyword>
<name>A0A6J6EGP7_9ZZZZ</name>
<proteinExistence type="predicted"/>
<feature type="transmembrane region" description="Helical" evidence="6">
    <location>
        <begin position="27"/>
        <end position="47"/>
    </location>
</feature>
<dbReference type="InterPro" id="IPR036249">
    <property type="entry name" value="Thioredoxin-like_sf"/>
</dbReference>
<dbReference type="PROSITE" id="PS51352">
    <property type="entry name" value="THIOREDOXIN_2"/>
    <property type="match status" value="1"/>
</dbReference>
<evidence type="ECO:0000256" key="6">
    <source>
        <dbReference type="SAM" id="Phobius"/>
    </source>
</evidence>
<evidence type="ECO:0000259" key="7">
    <source>
        <dbReference type="PROSITE" id="PS51352"/>
    </source>
</evidence>
<comment type="subcellular location">
    <subcellularLocation>
        <location evidence="1">Cell envelope</location>
    </subcellularLocation>
</comment>
<keyword evidence="6" id="KW-0472">Membrane</keyword>
<evidence type="ECO:0000256" key="5">
    <source>
        <dbReference type="SAM" id="MobiDB-lite"/>
    </source>
</evidence>
<dbReference type="CDD" id="cd02966">
    <property type="entry name" value="TlpA_like_family"/>
    <property type="match status" value="1"/>
</dbReference>
<keyword evidence="6" id="KW-0812">Transmembrane</keyword>
<dbReference type="InterPro" id="IPR000866">
    <property type="entry name" value="AhpC/TSA"/>
</dbReference>
<reference evidence="8" key="1">
    <citation type="submission" date="2020-05" db="EMBL/GenBank/DDBJ databases">
        <authorList>
            <person name="Chiriac C."/>
            <person name="Salcher M."/>
            <person name="Ghai R."/>
            <person name="Kavagutti S V."/>
        </authorList>
    </citation>
    <scope>NUCLEOTIDE SEQUENCE</scope>
</reference>
<dbReference type="Pfam" id="PF00578">
    <property type="entry name" value="AhpC-TSA"/>
    <property type="match status" value="1"/>
</dbReference>
<accession>A0A6J6EGP7</accession>
<feature type="region of interest" description="Disordered" evidence="5">
    <location>
        <begin position="1"/>
        <end position="23"/>
    </location>
</feature>
<dbReference type="EMBL" id="CAEZSR010000117">
    <property type="protein sequence ID" value="CAB4575277.1"/>
    <property type="molecule type" value="Genomic_DNA"/>
</dbReference>
<dbReference type="InterPro" id="IPR013766">
    <property type="entry name" value="Thioredoxin_domain"/>
</dbReference>
<dbReference type="GO" id="GO:0017004">
    <property type="term" value="P:cytochrome complex assembly"/>
    <property type="evidence" value="ECO:0007669"/>
    <property type="project" value="UniProtKB-KW"/>
</dbReference>
<dbReference type="GO" id="GO:0030313">
    <property type="term" value="C:cell envelope"/>
    <property type="evidence" value="ECO:0007669"/>
    <property type="project" value="UniProtKB-SubCell"/>
</dbReference>
<protein>
    <submittedName>
        <fullName evidence="8">Unannotated protein</fullName>
    </submittedName>
</protein>
<dbReference type="PANTHER" id="PTHR42852">
    <property type="entry name" value="THIOL:DISULFIDE INTERCHANGE PROTEIN DSBE"/>
    <property type="match status" value="1"/>
</dbReference>
<dbReference type="GO" id="GO:0016491">
    <property type="term" value="F:oxidoreductase activity"/>
    <property type="evidence" value="ECO:0007669"/>
    <property type="project" value="InterPro"/>
</dbReference>
<dbReference type="InterPro" id="IPR050553">
    <property type="entry name" value="Thioredoxin_ResA/DsbE_sf"/>
</dbReference>
<evidence type="ECO:0000256" key="2">
    <source>
        <dbReference type="ARBA" id="ARBA00022748"/>
    </source>
</evidence>
<feature type="domain" description="Thioredoxin" evidence="7">
    <location>
        <begin position="60"/>
        <end position="200"/>
    </location>
</feature>
<dbReference type="SUPFAM" id="SSF52833">
    <property type="entry name" value="Thioredoxin-like"/>
    <property type="match status" value="1"/>
</dbReference>
<sequence length="203" mass="21763">MSDTVAERTDAAGEDPAGGEGAPPRRVAPFVALAVAIVLAALFVVLASSDPSDTEMASSFNIGRPAPSVVSTTLDDEPFDLSRRKGSWVVLNFFDPTCVPCVEEHPELIALHEQQSQIPDGAELYTIINRGTDESVQAFFDDNGGDWPIVRDPDGGVSIDFGVVQVPETWIIDPNGVIRARYPGKVTADAVSQQLQLMREGRA</sequence>
<organism evidence="8">
    <name type="scientific">freshwater metagenome</name>
    <dbReference type="NCBI Taxonomy" id="449393"/>
    <lineage>
        <taxon>unclassified sequences</taxon>
        <taxon>metagenomes</taxon>
        <taxon>ecological metagenomes</taxon>
    </lineage>
</organism>
<dbReference type="GO" id="GO:0016209">
    <property type="term" value="F:antioxidant activity"/>
    <property type="evidence" value="ECO:0007669"/>
    <property type="project" value="InterPro"/>
</dbReference>
<dbReference type="PANTHER" id="PTHR42852:SF6">
    <property type="entry name" value="THIOL:DISULFIDE INTERCHANGE PROTEIN DSBE"/>
    <property type="match status" value="1"/>
</dbReference>
<gene>
    <name evidence="8" type="ORF">UFOPK1493_02667</name>
</gene>
<keyword evidence="6" id="KW-1133">Transmembrane helix</keyword>
<evidence type="ECO:0000256" key="1">
    <source>
        <dbReference type="ARBA" id="ARBA00004196"/>
    </source>
</evidence>
<dbReference type="InterPro" id="IPR017937">
    <property type="entry name" value="Thioredoxin_CS"/>
</dbReference>